<evidence type="ECO:0000313" key="1">
    <source>
        <dbReference type="EMBL" id="MEF7613765.1"/>
    </source>
</evidence>
<sequence length="274" mass="30923">MAEFPAAMDLLALGYPRTPRSFWEAGRRRLQAVPPNQADQPLGMFLEHEGRRRGLVLGFSGKSAEGQHNRNLSSWFIDPSARVHALWMARELCPDACATAFTLLTPVRAVRRLFRHVPFRAVSHQAVVVWTPKVAMRARPGVRLLGRAATVEAVRDPWTRRALEDHGRLGCLVCGIEVGGSVVPLVFRARRRVRLLPVAELIYTPSVAAVVEHAGNIGRYLLQRGWPCMEFEAAEDEELPFPCTRLFRRRFARGPYTRHGIDHLYSELVYLGVD</sequence>
<comment type="caution">
    <text evidence="1">The sequence shown here is derived from an EMBL/GenBank/DDBJ whole genome shotgun (WGS) entry which is preliminary data.</text>
</comment>
<accession>A0AAW9QGJ1</accession>
<dbReference type="Proteomes" id="UP001336250">
    <property type="component" value="Unassembled WGS sequence"/>
</dbReference>
<dbReference type="RefSeq" id="WP_332288702.1">
    <property type="nucleotide sequence ID" value="NZ_JAZIBG010000019.1"/>
</dbReference>
<proteinExistence type="predicted"/>
<keyword evidence="2" id="KW-1185">Reference proteome</keyword>
<organism evidence="1 2">
    <name type="scientific">Aquincola agrisoli</name>
    <dbReference type="NCBI Taxonomy" id="3119538"/>
    <lineage>
        <taxon>Bacteria</taxon>
        <taxon>Pseudomonadati</taxon>
        <taxon>Pseudomonadota</taxon>
        <taxon>Betaproteobacteria</taxon>
        <taxon>Burkholderiales</taxon>
        <taxon>Sphaerotilaceae</taxon>
        <taxon>Aquincola</taxon>
    </lineage>
</organism>
<dbReference type="EMBL" id="JAZIBG010000019">
    <property type="protein sequence ID" value="MEF7613765.1"/>
    <property type="molecule type" value="Genomic_DNA"/>
</dbReference>
<name>A0AAW9QGJ1_9BURK</name>
<evidence type="ECO:0000313" key="2">
    <source>
        <dbReference type="Proteomes" id="UP001336250"/>
    </source>
</evidence>
<protein>
    <submittedName>
        <fullName evidence="1">Uncharacterized protein</fullName>
    </submittedName>
</protein>
<gene>
    <name evidence="1" type="ORF">V4F39_07560</name>
</gene>
<reference evidence="1 2" key="1">
    <citation type="submission" date="2024-02" db="EMBL/GenBank/DDBJ databases">
        <title>Genome sequence of Aquincola sp. MAHUQ-54.</title>
        <authorList>
            <person name="Huq M.A."/>
        </authorList>
    </citation>
    <scope>NUCLEOTIDE SEQUENCE [LARGE SCALE GENOMIC DNA]</scope>
    <source>
        <strain evidence="1 2">MAHUQ-54</strain>
    </source>
</reference>
<dbReference type="AlphaFoldDB" id="A0AAW9QGJ1"/>